<evidence type="ECO:0000313" key="4">
    <source>
        <dbReference type="Proteomes" id="UP000596063"/>
    </source>
</evidence>
<dbReference type="Gene3D" id="3.20.20.450">
    <property type="entry name" value="EAL domain"/>
    <property type="match status" value="1"/>
</dbReference>
<dbReference type="PROSITE" id="PS50887">
    <property type="entry name" value="GGDEF"/>
    <property type="match status" value="1"/>
</dbReference>
<dbReference type="PANTHER" id="PTHR33121:SF23">
    <property type="entry name" value="CYCLIC DI-GMP PHOSPHODIESTERASE PDEB"/>
    <property type="match status" value="1"/>
</dbReference>
<dbReference type="InterPro" id="IPR029787">
    <property type="entry name" value="Nucleotide_cyclase"/>
</dbReference>
<dbReference type="InterPro" id="IPR035919">
    <property type="entry name" value="EAL_sf"/>
</dbReference>
<dbReference type="CDD" id="cd01949">
    <property type="entry name" value="GGDEF"/>
    <property type="match status" value="1"/>
</dbReference>
<dbReference type="Gene3D" id="3.30.70.270">
    <property type="match status" value="1"/>
</dbReference>
<keyword evidence="4" id="KW-1185">Reference proteome</keyword>
<dbReference type="PROSITE" id="PS50883">
    <property type="entry name" value="EAL"/>
    <property type="match status" value="1"/>
</dbReference>
<sequence>MVMQVESLLNSLKDPVIGIDLDWRVVFYNRTAETCFADSKEGSEQHSRPLIAVGVAIDDILIFKSESGPLSFADATTRPEGLRALVAGAATAAGREWRTEIAPVVGEEGTEGFSLLMFQLDAEELALALDERCDSLTGLPGRREFELRLENLVDDAVASSRTHALLYVDIDQFKLINDTSGHSAGDNLIEGVAERLRTELFVGDVLCRTGGDEFAILLSNVDVFEARSVATRLVKAVRKMNFIWSGIAHRVSISVGVVLIDEGQITREAVMSQADVALFSAKDSGRGRVHVYDTQDKQLSRLHDDMDWVHRINDALSRDAFSLVTEKILPINDGKDCHYYELLVRMELDGELLGAGQFLPAAERFGLMPQIDRWVIKTMMEFISSLPQEIMSKAMFSINISGQSLCQEEFLEFVYRSLQRSNVDASVICFEITETVAITNFAVVTRFIQQIHELGGQFALDDFGTGMSSFAYLQELPVDFVKIDGLFVHDLDKNQVHEAMVRSINDICHVLGKRTIAEFVERPVVVERLRDIGVDFMQGHLYGGPKPLSDLQA</sequence>
<dbReference type="NCBIfam" id="TIGR00254">
    <property type="entry name" value="GGDEF"/>
    <property type="match status" value="1"/>
</dbReference>
<dbReference type="CDD" id="cd01948">
    <property type="entry name" value="EAL"/>
    <property type="match status" value="1"/>
</dbReference>
<proteinExistence type="predicted"/>
<feature type="domain" description="GGDEF" evidence="2">
    <location>
        <begin position="161"/>
        <end position="294"/>
    </location>
</feature>
<evidence type="ECO:0000259" key="1">
    <source>
        <dbReference type="PROSITE" id="PS50883"/>
    </source>
</evidence>
<dbReference type="PANTHER" id="PTHR33121">
    <property type="entry name" value="CYCLIC DI-GMP PHOSPHODIESTERASE PDEF"/>
    <property type="match status" value="1"/>
</dbReference>
<dbReference type="Proteomes" id="UP000596063">
    <property type="component" value="Chromosome"/>
</dbReference>
<name>A0A7T4URE2_9GAMM</name>
<dbReference type="Pfam" id="PF00563">
    <property type="entry name" value="EAL"/>
    <property type="match status" value="1"/>
</dbReference>
<dbReference type="InterPro" id="IPR043128">
    <property type="entry name" value="Rev_trsase/Diguanyl_cyclase"/>
</dbReference>
<dbReference type="SMART" id="SM00052">
    <property type="entry name" value="EAL"/>
    <property type="match status" value="1"/>
</dbReference>
<dbReference type="InterPro" id="IPR000160">
    <property type="entry name" value="GGDEF_dom"/>
</dbReference>
<dbReference type="EMBL" id="CP066167">
    <property type="protein sequence ID" value="QQD19641.1"/>
    <property type="molecule type" value="Genomic_DNA"/>
</dbReference>
<dbReference type="GO" id="GO:0071111">
    <property type="term" value="F:cyclic-guanylate-specific phosphodiesterase activity"/>
    <property type="evidence" value="ECO:0007669"/>
    <property type="project" value="InterPro"/>
</dbReference>
<dbReference type="AlphaFoldDB" id="A0A7T4URE2"/>
<feature type="domain" description="EAL" evidence="1">
    <location>
        <begin position="305"/>
        <end position="553"/>
    </location>
</feature>
<organism evidence="3 4">
    <name type="scientific">Spongiibacter nanhainus</name>
    <dbReference type="NCBI Taxonomy" id="2794344"/>
    <lineage>
        <taxon>Bacteria</taxon>
        <taxon>Pseudomonadati</taxon>
        <taxon>Pseudomonadota</taxon>
        <taxon>Gammaproteobacteria</taxon>
        <taxon>Cellvibrionales</taxon>
        <taxon>Spongiibacteraceae</taxon>
        <taxon>Spongiibacter</taxon>
    </lineage>
</organism>
<reference evidence="3 4" key="1">
    <citation type="submission" date="2020-12" db="EMBL/GenBank/DDBJ databases">
        <authorList>
            <person name="Shan Y."/>
        </authorList>
    </citation>
    <scope>NUCLEOTIDE SEQUENCE [LARGE SCALE GENOMIC DNA]</scope>
    <source>
        <strain evidence="4">csc3.9</strain>
    </source>
</reference>
<dbReference type="SUPFAM" id="SSF55073">
    <property type="entry name" value="Nucleotide cyclase"/>
    <property type="match status" value="1"/>
</dbReference>
<gene>
    <name evidence="3" type="ORF">I6N98_07290</name>
</gene>
<evidence type="ECO:0000259" key="2">
    <source>
        <dbReference type="PROSITE" id="PS50887"/>
    </source>
</evidence>
<dbReference type="SMART" id="SM00267">
    <property type="entry name" value="GGDEF"/>
    <property type="match status" value="1"/>
</dbReference>
<dbReference type="SUPFAM" id="SSF141868">
    <property type="entry name" value="EAL domain-like"/>
    <property type="match status" value="1"/>
</dbReference>
<protein>
    <submittedName>
        <fullName evidence="3">EAL domain-containing protein</fullName>
    </submittedName>
</protein>
<dbReference type="Pfam" id="PF00990">
    <property type="entry name" value="GGDEF"/>
    <property type="match status" value="1"/>
</dbReference>
<accession>A0A7T4URE2</accession>
<dbReference type="InterPro" id="IPR001633">
    <property type="entry name" value="EAL_dom"/>
</dbReference>
<dbReference type="KEGG" id="snan:I6N98_07290"/>
<evidence type="ECO:0000313" key="3">
    <source>
        <dbReference type="EMBL" id="QQD19641.1"/>
    </source>
</evidence>
<dbReference type="InterPro" id="IPR050706">
    <property type="entry name" value="Cyclic-di-GMP_PDE-like"/>
</dbReference>